<dbReference type="PRINTS" id="PR00107">
    <property type="entry name" value="PHOSPHOCPHPR"/>
</dbReference>
<evidence type="ECO:0000256" key="3">
    <source>
        <dbReference type="ARBA" id="ARBA00003681"/>
    </source>
</evidence>
<feature type="domain" description="HPr" evidence="9">
    <location>
        <begin position="186"/>
        <end position="269"/>
    </location>
</feature>
<evidence type="ECO:0000256" key="1">
    <source>
        <dbReference type="ARBA" id="ARBA00001113"/>
    </source>
</evidence>
<dbReference type="PROSITE" id="PS00369">
    <property type="entry name" value="PTS_HPR_HIS"/>
    <property type="match status" value="1"/>
</dbReference>
<feature type="domain" description="PTS EIIA type-4" evidence="8">
    <location>
        <begin position="15"/>
        <end position="141"/>
    </location>
</feature>
<sequence length="269" mass="27203">MTGRDARRTHVDERATGLVLVSHSALLAGGVVELAAQMAPDVVLRPAGGTDDARLGTSFDVVERAIAAELDAGCSGVVLLADIGSARMTAEAVIEALEDPRVVLAGGAFVEGAVAAAVAAQTGGDVAQVVDAVAHASRQVALELPREPAAPDAPIRVPDGGEPPRVHLDLGLDGPGAPDAPGHREVARRTATVRNHDGLHARPAAALVRLVGTYDATVLVDGASAASLLAVMGLGLRRGQEVSLEASGADREDAVVAVADAFEAAFGER</sequence>
<dbReference type="InterPro" id="IPR001020">
    <property type="entry name" value="PTS_HPr_His_P_site"/>
</dbReference>
<dbReference type="Gene3D" id="3.40.50.510">
    <property type="entry name" value="Phosphotransferase system, mannose-type IIA component"/>
    <property type="match status" value="1"/>
</dbReference>
<dbReference type="InterPro" id="IPR004701">
    <property type="entry name" value="PTS_EIIA_man-typ"/>
</dbReference>
<dbReference type="GO" id="GO:0009401">
    <property type="term" value="P:phosphoenolpyruvate-dependent sugar phosphotransferase system"/>
    <property type="evidence" value="ECO:0007669"/>
    <property type="project" value="InterPro"/>
</dbReference>
<dbReference type="EMBL" id="BSUM01000001">
    <property type="protein sequence ID" value="GMA31834.1"/>
    <property type="molecule type" value="Genomic_DNA"/>
</dbReference>
<evidence type="ECO:0000256" key="4">
    <source>
        <dbReference type="ARBA" id="ARBA00012095"/>
    </source>
</evidence>
<protein>
    <recommendedName>
        <fullName evidence="5">Phosphocarrier protein HPr</fullName>
        <ecNumber evidence="4">2.7.1.121</ecNumber>
    </recommendedName>
</protein>
<comment type="function">
    <text evidence="3">General (non sugar-specific) component of the phosphoenolpyruvate-dependent sugar phosphotransferase system (sugar PTS). This major carbohydrate active-transport system catalyzes the phosphorylation of incoming sugar substrates concomitantly with their translocation across the cell membrane. The phosphoryl group from phosphoenolpyruvate (PEP) is transferred to the phosphoryl carrier protein HPr by enzyme I. Phospho-HPr then transfers it to the PTS EIIA domain.</text>
</comment>
<dbReference type="NCBIfam" id="TIGR02364">
    <property type="entry name" value="dha_pts"/>
    <property type="match status" value="1"/>
</dbReference>
<dbReference type="PANTHER" id="PTHR38594:SF1">
    <property type="entry name" value="PEP-DEPENDENT DIHYDROXYACETONE KINASE, PHOSPHORYL DONOR SUBUNIT DHAM"/>
    <property type="match status" value="1"/>
</dbReference>
<dbReference type="InterPro" id="IPR012844">
    <property type="entry name" value="DhaM_N"/>
</dbReference>
<comment type="caution">
    <text evidence="10">The sequence shown here is derived from an EMBL/GenBank/DDBJ whole genome shotgun (WGS) entry which is preliminary data.</text>
</comment>
<evidence type="ECO:0000256" key="6">
    <source>
        <dbReference type="ARBA" id="ARBA00022679"/>
    </source>
</evidence>
<reference evidence="10" key="2">
    <citation type="submission" date="2023-02" db="EMBL/GenBank/DDBJ databases">
        <authorList>
            <person name="Sun Q."/>
            <person name="Mori K."/>
        </authorList>
    </citation>
    <scope>NUCLEOTIDE SEQUENCE</scope>
    <source>
        <strain evidence="10">NBRC 112290</strain>
    </source>
</reference>
<dbReference type="RefSeq" id="WP_284250586.1">
    <property type="nucleotide sequence ID" value="NZ_BSUM01000001.1"/>
</dbReference>
<dbReference type="PANTHER" id="PTHR38594">
    <property type="entry name" value="PEP-DEPENDENT DIHYDROXYACETONE KINASE, PHOSPHORYL DONOR SUBUNIT DHAM"/>
    <property type="match status" value="1"/>
</dbReference>
<keyword evidence="6" id="KW-0808">Transferase</keyword>
<comment type="subunit">
    <text evidence="7">Homodimer. The dihydroxyacetone kinase complex is composed of a homodimer of DhaM, a homodimer of DhaK and the subunit DhaL.</text>
</comment>
<evidence type="ECO:0000256" key="5">
    <source>
        <dbReference type="ARBA" id="ARBA00020422"/>
    </source>
</evidence>
<dbReference type="SUPFAM" id="SSF55594">
    <property type="entry name" value="HPr-like"/>
    <property type="match status" value="1"/>
</dbReference>
<comment type="catalytic activity">
    <reaction evidence="1">
        <text>dihydroxyacetone + phosphoenolpyruvate = dihydroxyacetone phosphate + pyruvate</text>
        <dbReference type="Rhea" id="RHEA:18381"/>
        <dbReference type="ChEBI" id="CHEBI:15361"/>
        <dbReference type="ChEBI" id="CHEBI:16016"/>
        <dbReference type="ChEBI" id="CHEBI:57642"/>
        <dbReference type="ChEBI" id="CHEBI:58702"/>
        <dbReference type="EC" id="2.7.1.121"/>
    </reaction>
</comment>
<organism evidence="10 11">
    <name type="scientific">Litorihabitans aurantiacus</name>
    <dbReference type="NCBI Taxonomy" id="1930061"/>
    <lineage>
        <taxon>Bacteria</taxon>
        <taxon>Bacillati</taxon>
        <taxon>Actinomycetota</taxon>
        <taxon>Actinomycetes</taxon>
        <taxon>Micrococcales</taxon>
        <taxon>Beutenbergiaceae</taxon>
        <taxon>Litorihabitans</taxon>
    </lineage>
</organism>
<dbReference type="AlphaFoldDB" id="A0AA37XER3"/>
<dbReference type="GO" id="GO:0019563">
    <property type="term" value="P:glycerol catabolic process"/>
    <property type="evidence" value="ECO:0007669"/>
    <property type="project" value="InterPro"/>
</dbReference>
<evidence type="ECO:0000313" key="10">
    <source>
        <dbReference type="EMBL" id="GMA31834.1"/>
    </source>
</evidence>
<evidence type="ECO:0000256" key="7">
    <source>
        <dbReference type="ARBA" id="ARBA00046577"/>
    </source>
</evidence>
<gene>
    <name evidence="10" type="primary">dhaM</name>
    <name evidence="10" type="ORF">GCM10025875_18260</name>
</gene>
<dbReference type="Proteomes" id="UP001157161">
    <property type="component" value="Unassembled WGS sequence"/>
</dbReference>
<proteinExistence type="predicted"/>
<dbReference type="GO" id="GO:0047324">
    <property type="term" value="F:phosphoenolpyruvate-glycerone phosphotransferase activity"/>
    <property type="evidence" value="ECO:0007669"/>
    <property type="project" value="UniProtKB-EC"/>
</dbReference>
<dbReference type="CDD" id="cd00367">
    <property type="entry name" value="PTS-HPr_like"/>
    <property type="match status" value="1"/>
</dbReference>
<dbReference type="SUPFAM" id="SSF53062">
    <property type="entry name" value="PTS system fructose IIA component-like"/>
    <property type="match status" value="1"/>
</dbReference>
<name>A0AA37XER3_9MICO</name>
<keyword evidence="10" id="KW-0762">Sugar transport</keyword>
<dbReference type="GO" id="GO:0016020">
    <property type="term" value="C:membrane"/>
    <property type="evidence" value="ECO:0007669"/>
    <property type="project" value="InterPro"/>
</dbReference>
<dbReference type="EC" id="2.7.1.121" evidence="4"/>
<dbReference type="InterPro" id="IPR035895">
    <property type="entry name" value="HPr-like_sf"/>
</dbReference>
<dbReference type="Pfam" id="PF03610">
    <property type="entry name" value="EIIA-man"/>
    <property type="match status" value="1"/>
</dbReference>
<dbReference type="Gene3D" id="3.30.1340.10">
    <property type="entry name" value="HPr-like"/>
    <property type="match status" value="1"/>
</dbReference>
<dbReference type="Pfam" id="PF00381">
    <property type="entry name" value="PTS-HPr"/>
    <property type="match status" value="1"/>
</dbReference>
<dbReference type="PROSITE" id="PS51350">
    <property type="entry name" value="PTS_HPR_DOM"/>
    <property type="match status" value="1"/>
</dbReference>
<evidence type="ECO:0000259" key="9">
    <source>
        <dbReference type="PROSITE" id="PS51350"/>
    </source>
</evidence>
<accession>A0AA37XER3</accession>
<evidence type="ECO:0000256" key="2">
    <source>
        <dbReference type="ARBA" id="ARBA00002788"/>
    </source>
</evidence>
<comment type="function">
    <text evidence="2">Component of the dihydroxyacetone kinase complex, which is responsible for the phosphoenolpyruvate (PEP)-dependent phosphorylation of dihydroxyacetone. DhaM serves as the phosphoryl donor. Is phosphorylated by phosphoenolpyruvate in an EI- and HPr-dependent reaction, and a phosphorelay system on histidine residues finally leads to phosphoryl transfer to DhaL and dihydroxyacetone.</text>
</comment>
<dbReference type="NCBIfam" id="TIGR01003">
    <property type="entry name" value="PTS_HPr_family"/>
    <property type="match status" value="1"/>
</dbReference>
<dbReference type="InterPro" id="IPR000032">
    <property type="entry name" value="HPr-like"/>
</dbReference>
<evidence type="ECO:0000259" key="8">
    <source>
        <dbReference type="PROSITE" id="PS51096"/>
    </source>
</evidence>
<keyword evidence="11" id="KW-1185">Reference proteome</keyword>
<keyword evidence="10" id="KW-0813">Transport</keyword>
<dbReference type="InterPro" id="IPR039643">
    <property type="entry name" value="DhaM"/>
</dbReference>
<dbReference type="InterPro" id="IPR036662">
    <property type="entry name" value="PTS_EIIA_man-typ_sf"/>
</dbReference>
<reference evidence="10" key="1">
    <citation type="journal article" date="2014" name="Int. J. Syst. Evol. Microbiol.">
        <title>Complete genome sequence of Corynebacterium casei LMG S-19264T (=DSM 44701T), isolated from a smear-ripened cheese.</title>
        <authorList>
            <consortium name="US DOE Joint Genome Institute (JGI-PGF)"/>
            <person name="Walter F."/>
            <person name="Albersmeier A."/>
            <person name="Kalinowski J."/>
            <person name="Ruckert C."/>
        </authorList>
    </citation>
    <scope>NUCLEOTIDE SEQUENCE</scope>
    <source>
        <strain evidence="10">NBRC 112290</strain>
    </source>
</reference>
<dbReference type="PROSITE" id="PS51096">
    <property type="entry name" value="PTS_EIIA_TYPE_4"/>
    <property type="match status" value="1"/>
</dbReference>
<evidence type="ECO:0000313" key="11">
    <source>
        <dbReference type="Proteomes" id="UP001157161"/>
    </source>
</evidence>